<comment type="function">
    <text evidence="3">Lytic transglycosylase with a strong preference for naked glycan strands that lack stem peptides.</text>
</comment>
<comment type="similarity">
    <text evidence="3 4">Belongs to the RlpA family.</text>
</comment>
<dbReference type="HAMAP" id="MF_02071">
    <property type="entry name" value="RlpA"/>
    <property type="match status" value="1"/>
</dbReference>
<evidence type="ECO:0000256" key="3">
    <source>
        <dbReference type="HAMAP-Rule" id="MF_02071"/>
    </source>
</evidence>
<dbReference type="InterPro" id="IPR036908">
    <property type="entry name" value="RlpA-like_sf"/>
</dbReference>
<name>A0A5M6IR14_9PROT</name>
<dbReference type="Gene3D" id="2.40.40.10">
    <property type="entry name" value="RlpA-like domain"/>
    <property type="match status" value="1"/>
</dbReference>
<dbReference type="Pfam" id="PF03330">
    <property type="entry name" value="DPBB_1"/>
    <property type="match status" value="1"/>
</dbReference>
<dbReference type="GO" id="GO:0071555">
    <property type="term" value="P:cell wall organization"/>
    <property type="evidence" value="ECO:0007669"/>
    <property type="project" value="UniProtKB-KW"/>
</dbReference>
<evidence type="ECO:0000256" key="5">
    <source>
        <dbReference type="SAM" id="MobiDB-lite"/>
    </source>
</evidence>
<evidence type="ECO:0000256" key="2">
    <source>
        <dbReference type="ARBA" id="ARBA00023316"/>
    </source>
</evidence>
<dbReference type="GO" id="GO:0000270">
    <property type="term" value="P:peptidoglycan metabolic process"/>
    <property type="evidence" value="ECO:0007669"/>
    <property type="project" value="UniProtKB-UniRule"/>
</dbReference>
<dbReference type="SUPFAM" id="SSF50685">
    <property type="entry name" value="Barwin-like endoglucanases"/>
    <property type="match status" value="1"/>
</dbReference>
<protein>
    <recommendedName>
        <fullName evidence="3">Endolytic peptidoglycan transglycosylase RlpA</fullName>
        <ecNumber evidence="3">4.2.2.-</ecNumber>
    </recommendedName>
</protein>
<dbReference type="NCBIfam" id="TIGR00413">
    <property type="entry name" value="rlpA"/>
    <property type="match status" value="1"/>
</dbReference>
<feature type="region of interest" description="Disordered" evidence="5">
    <location>
        <begin position="1"/>
        <end position="29"/>
    </location>
</feature>
<dbReference type="Proteomes" id="UP000325255">
    <property type="component" value="Unassembled WGS sequence"/>
</dbReference>
<dbReference type="InterPro" id="IPR012997">
    <property type="entry name" value="RplA"/>
</dbReference>
<keyword evidence="1 3" id="KW-0456">Lyase</keyword>
<dbReference type="GO" id="GO:0008932">
    <property type="term" value="F:lytic endotransglycosylase activity"/>
    <property type="evidence" value="ECO:0007669"/>
    <property type="project" value="UniProtKB-UniRule"/>
</dbReference>
<dbReference type="CDD" id="cd22268">
    <property type="entry name" value="DPBB_RlpA-like"/>
    <property type="match status" value="1"/>
</dbReference>
<accession>A0A5M6IR14</accession>
<evidence type="ECO:0000256" key="1">
    <source>
        <dbReference type="ARBA" id="ARBA00023239"/>
    </source>
</evidence>
<dbReference type="EMBL" id="VWPK01000030">
    <property type="protein sequence ID" value="KAA5610621.1"/>
    <property type="molecule type" value="Genomic_DNA"/>
</dbReference>
<proteinExistence type="inferred from homology"/>
<keyword evidence="2 3" id="KW-0961">Cell wall biogenesis/degradation</keyword>
<evidence type="ECO:0000259" key="6">
    <source>
        <dbReference type="Pfam" id="PF03330"/>
    </source>
</evidence>
<dbReference type="AlphaFoldDB" id="A0A5M6IR14"/>
<dbReference type="PANTHER" id="PTHR34183:SF1">
    <property type="entry name" value="ENDOLYTIC PEPTIDOGLYCAN TRANSGLYCOSYLASE RLPA"/>
    <property type="match status" value="1"/>
</dbReference>
<comment type="caution">
    <text evidence="7">The sequence shown here is derived from an EMBL/GenBank/DDBJ whole genome shotgun (WGS) entry which is preliminary data.</text>
</comment>
<keyword evidence="8" id="KW-1185">Reference proteome</keyword>
<dbReference type="OrthoDB" id="9779128at2"/>
<sequence length="180" mass="19276">MRPADRTSPTLAPPHRSRRAAAGRIGRGCHNEGNGTLKNLLAFIPFLAFLQVLPAYAGQHPQHPMHKGTPPPPKAAASQIGTASWYGRSHAGRLTANGERFNPRAMTCAHRTLPLGSVVAVTNVATGTQVTCRINDRGPYIKGRILDLSERAATRLGVGDKGLMRVRIDLVSRSSSDAES</sequence>
<evidence type="ECO:0000256" key="4">
    <source>
        <dbReference type="RuleBase" id="RU003495"/>
    </source>
</evidence>
<dbReference type="EC" id="4.2.2.-" evidence="3"/>
<gene>
    <name evidence="3" type="primary">rlpA</name>
    <name evidence="7" type="ORF">F1189_18540</name>
</gene>
<reference evidence="7 8" key="1">
    <citation type="submission" date="2019-09" db="EMBL/GenBank/DDBJ databases">
        <title>Genome sequence of Rhodovastum atsumiense, a diverse member of the Acetobacteraceae family of non-sulfur purple photosynthetic bacteria.</title>
        <authorList>
            <person name="Meyer T."/>
            <person name="Kyndt J."/>
        </authorList>
    </citation>
    <scope>NUCLEOTIDE SEQUENCE [LARGE SCALE GENOMIC DNA]</scope>
    <source>
        <strain evidence="7 8">DSM 21279</strain>
    </source>
</reference>
<dbReference type="InterPro" id="IPR009009">
    <property type="entry name" value="RlpA-like_DPBB"/>
</dbReference>
<evidence type="ECO:0000313" key="7">
    <source>
        <dbReference type="EMBL" id="KAA5610621.1"/>
    </source>
</evidence>
<organism evidence="7 8">
    <name type="scientific">Rhodovastum atsumiense</name>
    <dbReference type="NCBI Taxonomy" id="504468"/>
    <lineage>
        <taxon>Bacteria</taxon>
        <taxon>Pseudomonadati</taxon>
        <taxon>Pseudomonadota</taxon>
        <taxon>Alphaproteobacteria</taxon>
        <taxon>Acetobacterales</taxon>
        <taxon>Acetobacteraceae</taxon>
        <taxon>Rhodovastum</taxon>
    </lineage>
</organism>
<evidence type="ECO:0000313" key="8">
    <source>
        <dbReference type="Proteomes" id="UP000325255"/>
    </source>
</evidence>
<dbReference type="PANTHER" id="PTHR34183">
    <property type="entry name" value="ENDOLYTIC PEPTIDOGLYCAN TRANSGLYCOSYLASE RLPA"/>
    <property type="match status" value="1"/>
</dbReference>
<feature type="region of interest" description="Disordered" evidence="5">
    <location>
        <begin position="60"/>
        <end position="81"/>
    </location>
</feature>
<feature type="domain" description="RlpA-like protein double-psi beta-barrel" evidence="6">
    <location>
        <begin position="80"/>
        <end position="168"/>
    </location>
</feature>
<dbReference type="InterPro" id="IPR034718">
    <property type="entry name" value="RlpA"/>
</dbReference>